<proteinExistence type="predicted"/>
<name>A0A3B0YYU1_9ZZZZ</name>
<protein>
    <submittedName>
        <fullName evidence="1">Uncharacterized protein</fullName>
    </submittedName>
</protein>
<sequence>MNMIKKQLLVLNYKLIVLAVWVYAGFAFSSVHAKGSLIKQVNLTVSIIAKNIKKEKFAILKMEHSADSEVGPPVITFYYEKTRAETLRAVIIIASHETWSNKFAYYFGKKGQILKYSKTTSRPDNPPKLAIIYHNGKKMWSNTSEPRVEIVKIKTMFGIAMKSATEFQQY</sequence>
<dbReference type="AlphaFoldDB" id="A0A3B0YYU1"/>
<dbReference type="EMBL" id="UOFL01000050">
    <property type="protein sequence ID" value="VAW74094.1"/>
    <property type="molecule type" value="Genomic_DNA"/>
</dbReference>
<gene>
    <name evidence="1" type="ORF">MNBD_GAMMA12-2750</name>
</gene>
<reference evidence="1" key="1">
    <citation type="submission" date="2018-06" db="EMBL/GenBank/DDBJ databases">
        <authorList>
            <person name="Zhirakovskaya E."/>
        </authorList>
    </citation>
    <scope>NUCLEOTIDE SEQUENCE</scope>
</reference>
<accession>A0A3B0YYU1</accession>
<organism evidence="1">
    <name type="scientific">hydrothermal vent metagenome</name>
    <dbReference type="NCBI Taxonomy" id="652676"/>
    <lineage>
        <taxon>unclassified sequences</taxon>
        <taxon>metagenomes</taxon>
        <taxon>ecological metagenomes</taxon>
    </lineage>
</organism>
<evidence type="ECO:0000313" key="1">
    <source>
        <dbReference type="EMBL" id="VAW74094.1"/>
    </source>
</evidence>